<dbReference type="EMBL" id="JACASF010000011">
    <property type="protein sequence ID" value="KAF6450498.1"/>
    <property type="molecule type" value="Genomic_DNA"/>
</dbReference>
<evidence type="ECO:0000313" key="3">
    <source>
        <dbReference type="Proteomes" id="UP000550707"/>
    </source>
</evidence>
<dbReference type="Proteomes" id="UP000550707">
    <property type="component" value="Unassembled WGS sequence"/>
</dbReference>
<evidence type="ECO:0000313" key="2">
    <source>
        <dbReference type="EMBL" id="KAF6450498.1"/>
    </source>
</evidence>
<dbReference type="InParanoid" id="A0A7J8FS22"/>
<accession>A0A7J8FS22</accession>
<protein>
    <submittedName>
        <fullName evidence="2">Uncharacterized protein</fullName>
    </submittedName>
</protein>
<name>A0A7J8FS22_MOLMO</name>
<reference evidence="2 3" key="1">
    <citation type="journal article" date="2020" name="Nature">
        <title>Six reference-quality genomes reveal evolution of bat adaptations.</title>
        <authorList>
            <person name="Jebb D."/>
            <person name="Huang Z."/>
            <person name="Pippel M."/>
            <person name="Hughes G.M."/>
            <person name="Lavrichenko K."/>
            <person name="Devanna P."/>
            <person name="Winkler S."/>
            <person name="Jermiin L.S."/>
            <person name="Skirmuntt E.C."/>
            <person name="Katzourakis A."/>
            <person name="Burkitt-Gray L."/>
            <person name="Ray D.A."/>
            <person name="Sullivan K.A.M."/>
            <person name="Roscito J.G."/>
            <person name="Kirilenko B.M."/>
            <person name="Davalos L.M."/>
            <person name="Corthals A.P."/>
            <person name="Power M.L."/>
            <person name="Jones G."/>
            <person name="Ransome R.D."/>
            <person name="Dechmann D.K.N."/>
            <person name="Locatelli A.G."/>
            <person name="Puechmaille S.J."/>
            <person name="Fedrigo O."/>
            <person name="Jarvis E.D."/>
            <person name="Hiller M."/>
            <person name="Vernes S.C."/>
            <person name="Myers E.W."/>
            <person name="Teeling E.C."/>
        </authorList>
    </citation>
    <scope>NUCLEOTIDE SEQUENCE [LARGE SCALE GENOMIC DNA]</scope>
    <source>
        <strain evidence="2">MMolMol1</strain>
        <tissue evidence="2">Muscle</tissue>
    </source>
</reference>
<feature type="region of interest" description="Disordered" evidence="1">
    <location>
        <begin position="1"/>
        <end position="73"/>
    </location>
</feature>
<sequence>MRRWPRPSNTGSGSGPASCGGIRSAHPSRAAQGLPPPSFSTRRRGAATSTPDRRAPSLTEFKAKRKGPEIPDVATTAAVSPVRPELTRGGGGKRTIEEYQCGVQLGLTSHLFTCKELKHLEKKKRE</sequence>
<proteinExistence type="predicted"/>
<gene>
    <name evidence="2" type="ORF">HJG59_008372</name>
</gene>
<dbReference type="AlphaFoldDB" id="A0A7J8FS22"/>
<keyword evidence="3" id="KW-1185">Reference proteome</keyword>
<evidence type="ECO:0000256" key="1">
    <source>
        <dbReference type="SAM" id="MobiDB-lite"/>
    </source>
</evidence>
<comment type="caution">
    <text evidence="2">The sequence shown here is derived from an EMBL/GenBank/DDBJ whole genome shotgun (WGS) entry which is preliminary data.</text>
</comment>
<organism evidence="2 3">
    <name type="scientific">Molossus molossus</name>
    <name type="common">Pallas' mastiff bat</name>
    <name type="synonym">Vespertilio molossus</name>
    <dbReference type="NCBI Taxonomy" id="27622"/>
    <lineage>
        <taxon>Eukaryota</taxon>
        <taxon>Metazoa</taxon>
        <taxon>Chordata</taxon>
        <taxon>Craniata</taxon>
        <taxon>Vertebrata</taxon>
        <taxon>Euteleostomi</taxon>
        <taxon>Mammalia</taxon>
        <taxon>Eutheria</taxon>
        <taxon>Laurasiatheria</taxon>
        <taxon>Chiroptera</taxon>
        <taxon>Yangochiroptera</taxon>
        <taxon>Molossidae</taxon>
        <taxon>Molossus</taxon>
    </lineage>
</organism>